<dbReference type="EMBL" id="JNBR01000456">
    <property type="protein sequence ID" value="OQR92494.1"/>
    <property type="molecule type" value="Genomic_DNA"/>
</dbReference>
<reference evidence="2 3" key="1">
    <citation type="journal article" date="2014" name="Genome Biol. Evol.">
        <title>The secreted proteins of Achlya hypogyna and Thraustotheca clavata identify the ancestral oomycete secretome and reveal gene acquisitions by horizontal gene transfer.</title>
        <authorList>
            <person name="Misner I."/>
            <person name="Blouin N."/>
            <person name="Leonard G."/>
            <person name="Richards T.A."/>
            <person name="Lane C.E."/>
        </authorList>
    </citation>
    <scope>NUCLEOTIDE SEQUENCE [LARGE SCALE GENOMIC DNA]</scope>
    <source>
        <strain evidence="2 3">ATCC 48635</strain>
    </source>
</reference>
<proteinExistence type="predicted"/>
<keyword evidence="3" id="KW-1185">Reference proteome</keyword>
<comment type="caution">
    <text evidence="2">The sequence shown here is derived from an EMBL/GenBank/DDBJ whole genome shotgun (WGS) entry which is preliminary data.</text>
</comment>
<evidence type="ECO:0000313" key="2">
    <source>
        <dbReference type="EMBL" id="OQR92494.1"/>
    </source>
</evidence>
<feature type="compositionally biased region" description="Basic and acidic residues" evidence="1">
    <location>
        <begin position="1"/>
        <end position="11"/>
    </location>
</feature>
<dbReference type="AlphaFoldDB" id="A0A1V9Z3B7"/>
<gene>
    <name evidence="2" type="ORF">ACHHYP_03657</name>
</gene>
<sequence length="235" mass="26992">MHRLPEGDSLLRPHTAAPSTTSKKLRHLQRQSHDMDRLRSDTVASSLRRRVEDVQAHRERLAATNSEHNAILDAIEARRLQHVGTSDRLGSCKSFRKGTRAAVTPCISGLRKQQDDEVEKIRQAFERQQLAFSRTLFERALFVPEDHLLDDCVKRLPVAGSKLPENPLLVQKRVMEKSIKLKQRKPKRKRKLRRKLNPKKRKKKPTVKALEIEPCDRVGGSAHPQTKGIARGHWM</sequence>
<dbReference type="Proteomes" id="UP000243579">
    <property type="component" value="Unassembled WGS sequence"/>
</dbReference>
<name>A0A1V9Z3B7_ACHHY</name>
<organism evidence="2 3">
    <name type="scientific">Achlya hypogyna</name>
    <name type="common">Oomycete</name>
    <name type="synonym">Protoachlya hypogyna</name>
    <dbReference type="NCBI Taxonomy" id="1202772"/>
    <lineage>
        <taxon>Eukaryota</taxon>
        <taxon>Sar</taxon>
        <taxon>Stramenopiles</taxon>
        <taxon>Oomycota</taxon>
        <taxon>Saprolegniomycetes</taxon>
        <taxon>Saprolegniales</taxon>
        <taxon>Achlyaceae</taxon>
        <taxon>Achlya</taxon>
    </lineage>
</organism>
<protein>
    <submittedName>
        <fullName evidence="2">Uncharacterized protein</fullName>
    </submittedName>
</protein>
<feature type="region of interest" description="Disordered" evidence="1">
    <location>
        <begin position="1"/>
        <end position="37"/>
    </location>
</feature>
<evidence type="ECO:0000313" key="3">
    <source>
        <dbReference type="Proteomes" id="UP000243579"/>
    </source>
</evidence>
<accession>A0A1V9Z3B7</accession>
<feature type="compositionally biased region" description="Basic residues" evidence="1">
    <location>
        <begin position="180"/>
        <end position="206"/>
    </location>
</feature>
<feature type="region of interest" description="Disordered" evidence="1">
    <location>
        <begin position="180"/>
        <end position="208"/>
    </location>
</feature>
<evidence type="ECO:0000256" key="1">
    <source>
        <dbReference type="SAM" id="MobiDB-lite"/>
    </source>
</evidence>